<evidence type="ECO:0000313" key="1">
    <source>
        <dbReference type="EMBL" id="KAF2501286.1"/>
    </source>
</evidence>
<dbReference type="EMBL" id="MU004182">
    <property type="protein sequence ID" value="KAF2501286.1"/>
    <property type="molecule type" value="Genomic_DNA"/>
</dbReference>
<dbReference type="OrthoDB" id="2830640at2759"/>
<proteinExistence type="predicted"/>
<name>A0A6A6RAA7_9PEZI</name>
<evidence type="ECO:0000313" key="2">
    <source>
        <dbReference type="Proteomes" id="UP000799750"/>
    </source>
</evidence>
<accession>A0A6A6RAA7</accession>
<keyword evidence="2" id="KW-1185">Reference proteome</keyword>
<dbReference type="AlphaFoldDB" id="A0A6A6RAA7"/>
<reference evidence="1" key="1">
    <citation type="journal article" date="2020" name="Stud. Mycol.">
        <title>101 Dothideomycetes genomes: a test case for predicting lifestyles and emergence of pathogens.</title>
        <authorList>
            <person name="Haridas S."/>
            <person name="Albert R."/>
            <person name="Binder M."/>
            <person name="Bloem J."/>
            <person name="Labutti K."/>
            <person name="Salamov A."/>
            <person name="Andreopoulos B."/>
            <person name="Baker S."/>
            <person name="Barry K."/>
            <person name="Bills G."/>
            <person name="Bluhm B."/>
            <person name="Cannon C."/>
            <person name="Castanera R."/>
            <person name="Culley D."/>
            <person name="Daum C."/>
            <person name="Ezra D."/>
            <person name="Gonzalez J."/>
            <person name="Henrissat B."/>
            <person name="Kuo A."/>
            <person name="Liang C."/>
            <person name="Lipzen A."/>
            <person name="Lutzoni F."/>
            <person name="Magnuson J."/>
            <person name="Mondo S."/>
            <person name="Nolan M."/>
            <person name="Ohm R."/>
            <person name="Pangilinan J."/>
            <person name="Park H.-J."/>
            <person name="Ramirez L."/>
            <person name="Alfaro M."/>
            <person name="Sun H."/>
            <person name="Tritt A."/>
            <person name="Yoshinaga Y."/>
            <person name="Zwiers L.-H."/>
            <person name="Turgeon B."/>
            <person name="Goodwin S."/>
            <person name="Spatafora J."/>
            <person name="Crous P."/>
            <person name="Grigoriev I."/>
        </authorList>
    </citation>
    <scope>NUCLEOTIDE SEQUENCE</scope>
    <source>
        <strain evidence="1">CBS 269.34</strain>
    </source>
</reference>
<organism evidence="1 2">
    <name type="scientific">Lophium mytilinum</name>
    <dbReference type="NCBI Taxonomy" id="390894"/>
    <lineage>
        <taxon>Eukaryota</taxon>
        <taxon>Fungi</taxon>
        <taxon>Dikarya</taxon>
        <taxon>Ascomycota</taxon>
        <taxon>Pezizomycotina</taxon>
        <taxon>Dothideomycetes</taxon>
        <taxon>Pleosporomycetidae</taxon>
        <taxon>Mytilinidiales</taxon>
        <taxon>Mytilinidiaceae</taxon>
        <taxon>Lophium</taxon>
    </lineage>
</organism>
<dbReference type="Proteomes" id="UP000799750">
    <property type="component" value="Unassembled WGS sequence"/>
</dbReference>
<sequence length="393" mass="44967">MAEARRKSSIVSTGRWRNTIIPLIPRSSASLHGYPRTSPSFIGAIHDARRTHGLFDNPSNFSQQTNCEVYEARREGGLQQFALDESSAHEWSQILCHNTSNGKQNPVFRVVFCALEQKKGKTSFNYRVSLSASIARQLLQSLDVTSQFVGLLLGEPDYGAPGDFAVYDDQGVIRKIEFCCQQPRWNIHKTGTPWSIYMTHDIYTNDTTYIVVCDPHQSRFDTVKERLTDIFSTDRAAWNSLEDSTDPFLLHVLVTHECFLDATPEITGLRHKLYDALDRVDRYAEADASERKRSELEALTIQLHVVSQEIDRMAANVEMSKMIVHRLSQAHARYRENVRDVDKKDSQTKTHDALNYLFESINAQQRWLASYKSRKDIAMNLVSSLVLLWLFSD</sequence>
<protein>
    <submittedName>
        <fullName evidence="1">Uncharacterized protein</fullName>
    </submittedName>
</protein>
<gene>
    <name evidence="1" type="ORF">BU16DRAFT_533977</name>
</gene>